<reference evidence="1" key="1">
    <citation type="submission" date="2018-04" db="EMBL/GenBank/DDBJ databases">
        <title>WGS assembly of Panicum hallii.</title>
        <authorList>
            <person name="Lovell J."/>
            <person name="Jenkins J."/>
            <person name="Lowry D."/>
            <person name="Mamidi S."/>
            <person name="Sreedasyam A."/>
            <person name="Weng X."/>
            <person name="Barry K."/>
            <person name="Bonette J."/>
            <person name="Campitelli B."/>
            <person name="Daum C."/>
            <person name="Gordon S."/>
            <person name="Gould B."/>
            <person name="Lipzen A."/>
            <person name="Macqueen A."/>
            <person name="Palacio-Mejia J."/>
            <person name="Plott C."/>
            <person name="Shakirov E."/>
            <person name="Shu S."/>
            <person name="Yoshinaga Y."/>
            <person name="Zane M."/>
            <person name="Rokhsar D."/>
            <person name="Grimwood J."/>
            <person name="Schmutz J."/>
            <person name="Juenger T."/>
        </authorList>
    </citation>
    <scope>NUCLEOTIDE SEQUENCE [LARGE SCALE GENOMIC DNA]</scope>
    <source>
        <strain evidence="1">FIL2</strain>
    </source>
</reference>
<sequence length="188" mass="21523">MNRAFLWLLERFPVIHNLQIKLTYPKDIGNFLYLMEGLTVLPRTKILMLHLHNRGHNFGASLFHILSLCTCLGGLSLVLNSHSDLKAQSSCPLGCVCNQPTDWKTEELTLNHLQEVVLIDMKGSESEVVIVKRLPSWAMKLKRLRIIYRSTTVTKAMEVCQMLLSFAMPETHVTKNFHVKSKSCTFLR</sequence>
<proteinExistence type="predicted"/>
<dbReference type="InterPro" id="IPR055312">
    <property type="entry name" value="FBL15-like"/>
</dbReference>
<dbReference type="Gramene" id="PAN09303">
    <property type="protein sequence ID" value="PAN09303"/>
    <property type="gene ID" value="PAHAL_2G012100"/>
</dbReference>
<dbReference type="PANTHER" id="PTHR34709">
    <property type="entry name" value="OS10G0396666 PROTEIN"/>
    <property type="match status" value="1"/>
</dbReference>
<accession>A0A2S3GVQ3</accession>
<evidence type="ECO:0008006" key="2">
    <source>
        <dbReference type="Google" id="ProtNLM"/>
    </source>
</evidence>
<name>A0A2S3GVQ3_9POAL</name>
<dbReference type="Proteomes" id="UP000243499">
    <property type="component" value="Chromosome 2"/>
</dbReference>
<gene>
    <name evidence="1" type="ORF">PAHAL_2G012100</name>
</gene>
<dbReference type="AlphaFoldDB" id="A0A2S3GVQ3"/>
<dbReference type="PANTHER" id="PTHR34709:SF61">
    <property type="entry name" value="OS07G0229100 PROTEIN"/>
    <property type="match status" value="1"/>
</dbReference>
<protein>
    <recommendedName>
        <fullName evidence="2">FBD domain-containing protein</fullName>
    </recommendedName>
</protein>
<organism evidence="1">
    <name type="scientific">Panicum hallii</name>
    <dbReference type="NCBI Taxonomy" id="206008"/>
    <lineage>
        <taxon>Eukaryota</taxon>
        <taxon>Viridiplantae</taxon>
        <taxon>Streptophyta</taxon>
        <taxon>Embryophyta</taxon>
        <taxon>Tracheophyta</taxon>
        <taxon>Spermatophyta</taxon>
        <taxon>Magnoliopsida</taxon>
        <taxon>Liliopsida</taxon>
        <taxon>Poales</taxon>
        <taxon>Poaceae</taxon>
        <taxon>PACMAD clade</taxon>
        <taxon>Panicoideae</taxon>
        <taxon>Panicodae</taxon>
        <taxon>Paniceae</taxon>
        <taxon>Panicinae</taxon>
        <taxon>Panicum</taxon>
        <taxon>Panicum sect. Panicum</taxon>
    </lineage>
</organism>
<evidence type="ECO:0000313" key="1">
    <source>
        <dbReference type="EMBL" id="PAN09303.2"/>
    </source>
</evidence>
<dbReference type="EMBL" id="CM008047">
    <property type="protein sequence ID" value="PAN09303.2"/>
    <property type="molecule type" value="Genomic_DNA"/>
</dbReference>